<evidence type="ECO:0000256" key="5">
    <source>
        <dbReference type="SAM" id="Phobius"/>
    </source>
</evidence>
<evidence type="ECO:0000256" key="3">
    <source>
        <dbReference type="ARBA" id="ARBA00022989"/>
    </source>
</evidence>
<feature type="transmembrane region" description="Helical" evidence="5">
    <location>
        <begin position="99"/>
        <end position="117"/>
    </location>
</feature>
<comment type="caution">
    <text evidence="6">The sequence shown here is derived from an EMBL/GenBank/DDBJ whole genome shotgun (WGS) entry which is preliminary data.</text>
</comment>
<proteinExistence type="predicted"/>
<evidence type="ECO:0000256" key="2">
    <source>
        <dbReference type="ARBA" id="ARBA00022692"/>
    </source>
</evidence>
<accession>A0ABS0BZX1</accession>
<gene>
    <name evidence="6" type="ORF">IU470_00875</name>
</gene>
<keyword evidence="4 5" id="KW-0472">Membrane</keyword>
<protein>
    <submittedName>
        <fullName evidence="6">DoxX family protein</fullName>
    </submittedName>
</protein>
<dbReference type="Proteomes" id="UP000807309">
    <property type="component" value="Unassembled WGS sequence"/>
</dbReference>
<keyword evidence="3 5" id="KW-1133">Transmembrane helix</keyword>
<evidence type="ECO:0000313" key="7">
    <source>
        <dbReference type="Proteomes" id="UP000807309"/>
    </source>
</evidence>
<dbReference type="RefSeq" id="WP_195031102.1">
    <property type="nucleotide sequence ID" value="NZ_JADLRE010000001.1"/>
</dbReference>
<name>A0ABS0BZX1_9NOCA</name>
<dbReference type="EMBL" id="JADLRE010000001">
    <property type="protein sequence ID" value="MBF6223681.1"/>
    <property type="molecule type" value="Genomic_DNA"/>
</dbReference>
<comment type="subcellular location">
    <subcellularLocation>
        <location evidence="1">Membrane</location>
        <topology evidence="1">Multi-pass membrane protein</topology>
    </subcellularLocation>
</comment>
<dbReference type="Pfam" id="PF13564">
    <property type="entry name" value="DoxX_2"/>
    <property type="match status" value="1"/>
</dbReference>
<reference evidence="6 7" key="1">
    <citation type="submission" date="2020-10" db="EMBL/GenBank/DDBJ databases">
        <title>Identification of Nocardia species via Next-generation sequencing and recognition of intraspecies genetic diversity.</title>
        <authorList>
            <person name="Li P."/>
            <person name="Li P."/>
            <person name="Lu B."/>
        </authorList>
    </citation>
    <scope>NUCLEOTIDE SEQUENCE [LARGE SCALE GENOMIC DNA]</scope>
    <source>
        <strain evidence="6 7">N-11</strain>
    </source>
</reference>
<dbReference type="InterPro" id="IPR032808">
    <property type="entry name" value="DoxX"/>
</dbReference>
<evidence type="ECO:0000256" key="4">
    <source>
        <dbReference type="ARBA" id="ARBA00023136"/>
    </source>
</evidence>
<keyword evidence="2 5" id="KW-0812">Transmembrane</keyword>
<feature type="transmembrane region" description="Helical" evidence="5">
    <location>
        <begin position="67"/>
        <end position="87"/>
    </location>
</feature>
<sequence length="118" mass="11951">MSVASVVLALVLAVFFAALGVAKVLAVPFMRERAAHVGYTVTAYRAIGSAEIAGALGLLLGIGCWPLGVAAGIGLVLLLAGAVVVHVRMGDGVREFTPAIVSCVLTVAYVVTQFGAAR</sequence>
<evidence type="ECO:0000256" key="1">
    <source>
        <dbReference type="ARBA" id="ARBA00004141"/>
    </source>
</evidence>
<evidence type="ECO:0000313" key="6">
    <source>
        <dbReference type="EMBL" id="MBF6223681.1"/>
    </source>
</evidence>
<keyword evidence="7" id="KW-1185">Reference proteome</keyword>
<organism evidence="6 7">
    <name type="scientific">Nocardia abscessus</name>
    <dbReference type="NCBI Taxonomy" id="120957"/>
    <lineage>
        <taxon>Bacteria</taxon>
        <taxon>Bacillati</taxon>
        <taxon>Actinomycetota</taxon>
        <taxon>Actinomycetes</taxon>
        <taxon>Mycobacteriales</taxon>
        <taxon>Nocardiaceae</taxon>
        <taxon>Nocardia</taxon>
    </lineage>
</organism>